<dbReference type="Proteomes" id="UP000441399">
    <property type="component" value="Unassembled WGS sequence"/>
</dbReference>
<keyword evidence="7 12" id="KW-1133">Transmembrane helix</keyword>
<evidence type="ECO:0000313" key="14">
    <source>
        <dbReference type="Proteomes" id="UP000441399"/>
    </source>
</evidence>
<gene>
    <name evidence="13" type="primary">corA</name>
    <name evidence="13" type="ORF">OPDIPICF_03284</name>
</gene>
<dbReference type="EMBL" id="CACSIO010000061">
    <property type="protein sequence ID" value="CAA0124983.1"/>
    <property type="molecule type" value="Genomic_DNA"/>
</dbReference>
<organism evidence="13 14">
    <name type="scientific">BD1-7 clade bacterium</name>
    <dbReference type="NCBI Taxonomy" id="2029982"/>
    <lineage>
        <taxon>Bacteria</taxon>
        <taxon>Pseudomonadati</taxon>
        <taxon>Pseudomonadota</taxon>
        <taxon>Gammaproteobacteria</taxon>
        <taxon>Cellvibrionales</taxon>
        <taxon>Spongiibacteraceae</taxon>
        <taxon>BD1-7 clade</taxon>
    </lineage>
</organism>
<dbReference type="GO" id="GO:0015095">
    <property type="term" value="F:magnesium ion transmembrane transporter activity"/>
    <property type="evidence" value="ECO:0007669"/>
    <property type="project" value="TreeGrafter"/>
</dbReference>
<comment type="catalytic activity">
    <reaction evidence="10">
        <text>Mg(2+)(in) = Mg(2+)(out)</text>
        <dbReference type="Rhea" id="RHEA:29827"/>
        <dbReference type="ChEBI" id="CHEBI:18420"/>
    </reaction>
</comment>
<evidence type="ECO:0000256" key="7">
    <source>
        <dbReference type="ARBA" id="ARBA00022989"/>
    </source>
</evidence>
<keyword evidence="6" id="KW-0460">Magnesium</keyword>
<sequence length="323" mass="37133">MINCYWKSVNGFKSGEMDLVEEWEAHPDGVIWIDICCDSSALMVSLLERFRCHPMAIQDAVKPRHPPKFEAFKHDSFLLYQSVTHIETDLEISTQPLAFFMTDQMLITAHREPSIAIKSVAAHKKLSSLMATPASLMCHITIQSAGLYLDVLQNVELVLDDMEDAMNGVFDDSSEKALKTLYAYRARLRLIKRIFSYHESIFMNLLVHPELLPGSDHEFVHLIRDAYDKFERLLSLANMYYEQCGDLSQGYLSLMSHRLNETMQFLTVVTAIFAPLMLITGIYGMNFEFMPSLKYHFAYPATLSIMAAIAFLLYRIFKRKGWL</sequence>
<dbReference type="CDD" id="cd12822">
    <property type="entry name" value="TmCorA-like"/>
    <property type="match status" value="1"/>
</dbReference>
<keyword evidence="8" id="KW-0406">Ion transport</keyword>
<evidence type="ECO:0000256" key="6">
    <source>
        <dbReference type="ARBA" id="ARBA00022842"/>
    </source>
</evidence>
<dbReference type="InterPro" id="IPR002523">
    <property type="entry name" value="MgTranspt_CorA/ZnTranspt_ZntB"/>
</dbReference>
<evidence type="ECO:0000256" key="2">
    <source>
        <dbReference type="ARBA" id="ARBA00009765"/>
    </source>
</evidence>
<dbReference type="PANTHER" id="PTHR46494">
    <property type="entry name" value="CORA FAMILY METAL ION TRANSPORTER (EUROFUNG)"/>
    <property type="match status" value="1"/>
</dbReference>
<protein>
    <submittedName>
        <fullName evidence="13">Cobalt/magnesium transport protein CorA</fullName>
    </submittedName>
</protein>
<accession>A0A5S9QXN6</accession>
<dbReference type="AlphaFoldDB" id="A0A5S9QXN6"/>
<dbReference type="SUPFAM" id="SSF144083">
    <property type="entry name" value="Magnesium transport protein CorA, transmembrane region"/>
    <property type="match status" value="1"/>
</dbReference>
<comment type="function">
    <text evidence="11">Mediates influx of magnesium ions. Alternates between open and closed states. Activated by low cytoplasmic Mg(2+) levels. Inactive when cytoplasmic Mg(2+) levels are high.</text>
</comment>
<dbReference type="GO" id="GO:0050897">
    <property type="term" value="F:cobalt ion binding"/>
    <property type="evidence" value="ECO:0007669"/>
    <property type="project" value="TreeGrafter"/>
</dbReference>
<evidence type="ECO:0000256" key="12">
    <source>
        <dbReference type="SAM" id="Phobius"/>
    </source>
</evidence>
<dbReference type="Pfam" id="PF01544">
    <property type="entry name" value="CorA"/>
    <property type="match status" value="1"/>
</dbReference>
<evidence type="ECO:0000256" key="8">
    <source>
        <dbReference type="ARBA" id="ARBA00023065"/>
    </source>
</evidence>
<keyword evidence="9 12" id="KW-0472">Membrane</keyword>
<dbReference type="InterPro" id="IPR045861">
    <property type="entry name" value="CorA_cytoplasmic_dom"/>
</dbReference>
<dbReference type="Gene3D" id="1.20.58.340">
    <property type="entry name" value="Magnesium transport protein CorA, transmembrane region"/>
    <property type="match status" value="2"/>
</dbReference>
<feature type="transmembrane region" description="Helical" evidence="12">
    <location>
        <begin position="297"/>
        <end position="317"/>
    </location>
</feature>
<dbReference type="GO" id="GO:0005886">
    <property type="term" value="C:plasma membrane"/>
    <property type="evidence" value="ECO:0007669"/>
    <property type="project" value="UniProtKB-SubCell"/>
</dbReference>
<evidence type="ECO:0000256" key="3">
    <source>
        <dbReference type="ARBA" id="ARBA00022448"/>
    </source>
</evidence>
<comment type="similarity">
    <text evidence="2">Belongs to the CorA metal ion transporter (MIT) (TC 1.A.35) family.</text>
</comment>
<evidence type="ECO:0000256" key="11">
    <source>
        <dbReference type="ARBA" id="ARBA00045497"/>
    </source>
</evidence>
<dbReference type="PANTHER" id="PTHR46494:SF1">
    <property type="entry name" value="CORA FAMILY METAL ION TRANSPORTER (EUROFUNG)"/>
    <property type="match status" value="1"/>
</dbReference>
<evidence type="ECO:0000256" key="9">
    <source>
        <dbReference type="ARBA" id="ARBA00023136"/>
    </source>
</evidence>
<keyword evidence="3" id="KW-0813">Transport</keyword>
<evidence type="ECO:0000256" key="4">
    <source>
        <dbReference type="ARBA" id="ARBA00022475"/>
    </source>
</evidence>
<comment type="subcellular location">
    <subcellularLocation>
        <location evidence="1">Cell membrane</location>
        <topology evidence="1">Multi-pass membrane protein</topology>
    </subcellularLocation>
</comment>
<evidence type="ECO:0000256" key="5">
    <source>
        <dbReference type="ARBA" id="ARBA00022692"/>
    </source>
</evidence>
<evidence type="ECO:0000256" key="10">
    <source>
        <dbReference type="ARBA" id="ARBA00034269"/>
    </source>
</evidence>
<keyword evidence="14" id="KW-1185">Reference proteome</keyword>
<dbReference type="Gene3D" id="3.30.460.20">
    <property type="entry name" value="CorA soluble domain-like"/>
    <property type="match status" value="1"/>
</dbReference>
<dbReference type="InterPro" id="IPR045863">
    <property type="entry name" value="CorA_TM1_TM2"/>
</dbReference>
<evidence type="ECO:0000256" key="1">
    <source>
        <dbReference type="ARBA" id="ARBA00004651"/>
    </source>
</evidence>
<keyword evidence="4" id="KW-1003">Cell membrane</keyword>
<dbReference type="GO" id="GO:0015087">
    <property type="term" value="F:cobalt ion transmembrane transporter activity"/>
    <property type="evidence" value="ECO:0007669"/>
    <property type="project" value="TreeGrafter"/>
</dbReference>
<dbReference type="SUPFAM" id="SSF143865">
    <property type="entry name" value="CorA soluble domain-like"/>
    <property type="match status" value="1"/>
</dbReference>
<keyword evidence="5 12" id="KW-0812">Transmembrane</keyword>
<feature type="transmembrane region" description="Helical" evidence="12">
    <location>
        <begin position="265"/>
        <end position="285"/>
    </location>
</feature>
<dbReference type="FunFam" id="1.20.58.340:FF:000004">
    <property type="entry name" value="Magnesium transport protein CorA"/>
    <property type="match status" value="1"/>
</dbReference>
<proteinExistence type="inferred from homology"/>
<dbReference type="GO" id="GO:0000287">
    <property type="term" value="F:magnesium ion binding"/>
    <property type="evidence" value="ECO:0007669"/>
    <property type="project" value="TreeGrafter"/>
</dbReference>
<dbReference type="OrthoDB" id="9803416at2"/>
<reference evidence="13 14" key="1">
    <citation type="submission" date="2019-11" db="EMBL/GenBank/DDBJ databases">
        <authorList>
            <person name="Holert J."/>
        </authorList>
    </citation>
    <scope>NUCLEOTIDE SEQUENCE [LARGE SCALE GENOMIC DNA]</scope>
    <source>
        <strain evidence="13">SB11_3</strain>
    </source>
</reference>
<name>A0A5S9QXN6_9GAMM</name>
<evidence type="ECO:0000313" key="13">
    <source>
        <dbReference type="EMBL" id="CAA0124983.1"/>
    </source>
</evidence>